<dbReference type="OrthoDB" id="2251794at2759"/>
<dbReference type="PANTHER" id="PTHR23208">
    <property type="entry name" value="LYSOZYME PROTEIN"/>
    <property type="match status" value="1"/>
</dbReference>
<sequence>MTRSGYIWMYTLCTNADTISRLQPTSQRASFDVASDLADLHHSLACAIYSHNPEKQLKIIYKSHLYPRLFEARDLIYFLHILEISPTMFKALLLLLPAYALSAYALIHGVDSSSLVSTATYKKAKAEGFTKAVIRGYEEACGDGGRVDPNFVQTYKNARAAGYTNIDTYWFPCNGSGHKCKSYATQLAEISKTFNANKMKIGKIWVDIEKDSVCNNWNYGAAGNQAQAKEIIKALQNSGLKFGIYSSPGEWSAIFGSSHFVLDKSAPLWFATFNNVETLTLGAHFGGWTTAFGHQYTDVSASHQFDLNVFAS</sequence>
<gene>
    <name evidence="3" type="ORF">D9619_007620</name>
</gene>
<dbReference type="GO" id="GO:0009253">
    <property type="term" value="P:peptidoglycan catabolic process"/>
    <property type="evidence" value="ECO:0007669"/>
    <property type="project" value="InterPro"/>
</dbReference>
<keyword evidence="4" id="KW-1185">Reference proteome</keyword>
<name>A0A8H5ATR9_9AGAR</name>
<dbReference type="PANTHER" id="PTHR23208:SF36">
    <property type="entry name" value="LYSOZYME-RELATED"/>
    <property type="match status" value="1"/>
</dbReference>
<dbReference type="InterPro" id="IPR002053">
    <property type="entry name" value="Glyco_hydro_25"/>
</dbReference>
<dbReference type="PROSITE" id="PS51904">
    <property type="entry name" value="GLYCOSYL_HYDROL_F25_2"/>
    <property type="match status" value="1"/>
</dbReference>
<dbReference type="Gene3D" id="3.20.20.80">
    <property type="entry name" value="Glycosidases"/>
    <property type="match status" value="1"/>
</dbReference>
<dbReference type="GO" id="GO:0007165">
    <property type="term" value="P:signal transduction"/>
    <property type="evidence" value="ECO:0007669"/>
    <property type="project" value="TreeGrafter"/>
</dbReference>
<evidence type="ECO:0000313" key="4">
    <source>
        <dbReference type="Proteomes" id="UP000567179"/>
    </source>
</evidence>
<evidence type="ECO:0000256" key="1">
    <source>
        <dbReference type="ARBA" id="ARBA00010646"/>
    </source>
</evidence>
<dbReference type="GO" id="GO:0016998">
    <property type="term" value="P:cell wall macromolecule catabolic process"/>
    <property type="evidence" value="ECO:0007669"/>
    <property type="project" value="InterPro"/>
</dbReference>
<dbReference type="EMBL" id="JAACJJ010000057">
    <property type="protein sequence ID" value="KAF5310774.1"/>
    <property type="molecule type" value="Genomic_DNA"/>
</dbReference>
<comment type="caution">
    <text evidence="3">The sequence shown here is derived from an EMBL/GenBank/DDBJ whole genome shotgun (WGS) entry which is preliminary data.</text>
</comment>
<protein>
    <recommendedName>
        <fullName evidence="5">Glycoside hydrolase family 25 protein</fullName>
    </recommendedName>
</protein>
<accession>A0A8H5ATR9</accession>
<comment type="similarity">
    <text evidence="1">Belongs to the glycosyl hydrolase 25 family.</text>
</comment>
<dbReference type="Pfam" id="PF01183">
    <property type="entry name" value="Glyco_hydro_25"/>
    <property type="match status" value="1"/>
</dbReference>
<evidence type="ECO:0000313" key="3">
    <source>
        <dbReference type="EMBL" id="KAF5310774.1"/>
    </source>
</evidence>
<evidence type="ECO:0008006" key="5">
    <source>
        <dbReference type="Google" id="ProtNLM"/>
    </source>
</evidence>
<dbReference type="Proteomes" id="UP000567179">
    <property type="component" value="Unassembled WGS sequence"/>
</dbReference>
<reference evidence="3 4" key="1">
    <citation type="journal article" date="2020" name="ISME J.">
        <title>Uncovering the hidden diversity of litter-decomposition mechanisms in mushroom-forming fungi.</title>
        <authorList>
            <person name="Floudas D."/>
            <person name="Bentzer J."/>
            <person name="Ahren D."/>
            <person name="Johansson T."/>
            <person name="Persson P."/>
            <person name="Tunlid A."/>
        </authorList>
    </citation>
    <scope>NUCLEOTIDE SEQUENCE [LARGE SCALE GENOMIC DNA]</scope>
    <source>
        <strain evidence="3 4">CBS 101986</strain>
    </source>
</reference>
<dbReference type="InterPro" id="IPR051595">
    <property type="entry name" value="GH25_Enzymes"/>
</dbReference>
<dbReference type="AlphaFoldDB" id="A0A8H5ATR9"/>
<dbReference type="SUPFAM" id="SSF51445">
    <property type="entry name" value="(Trans)glycosidases"/>
    <property type="match status" value="1"/>
</dbReference>
<proteinExistence type="inferred from homology"/>
<evidence type="ECO:0000256" key="2">
    <source>
        <dbReference type="ARBA" id="ARBA00022729"/>
    </source>
</evidence>
<dbReference type="GO" id="GO:0003796">
    <property type="term" value="F:lysozyme activity"/>
    <property type="evidence" value="ECO:0007669"/>
    <property type="project" value="InterPro"/>
</dbReference>
<organism evidence="3 4">
    <name type="scientific">Psilocybe cf. subviscida</name>
    <dbReference type="NCBI Taxonomy" id="2480587"/>
    <lineage>
        <taxon>Eukaryota</taxon>
        <taxon>Fungi</taxon>
        <taxon>Dikarya</taxon>
        <taxon>Basidiomycota</taxon>
        <taxon>Agaricomycotina</taxon>
        <taxon>Agaricomycetes</taxon>
        <taxon>Agaricomycetidae</taxon>
        <taxon>Agaricales</taxon>
        <taxon>Agaricineae</taxon>
        <taxon>Strophariaceae</taxon>
        <taxon>Psilocybe</taxon>
    </lineage>
</organism>
<keyword evidence="2" id="KW-0732">Signal</keyword>
<dbReference type="InterPro" id="IPR017853">
    <property type="entry name" value="GH"/>
</dbReference>